<keyword evidence="7" id="KW-0520">NAD</keyword>
<dbReference type="InterPro" id="IPR014729">
    <property type="entry name" value="Rossmann-like_a/b/a_fold"/>
</dbReference>
<dbReference type="GO" id="GO:0005524">
    <property type="term" value="F:ATP binding"/>
    <property type="evidence" value="ECO:0007669"/>
    <property type="project" value="UniProtKB-KW"/>
</dbReference>
<dbReference type="AlphaFoldDB" id="A0A8J9S908"/>
<dbReference type="InterPro" id="IPR004821">
    <property type="entry name" value="Cyt_trans-like"/>
</dbReference>
<dbReference type="Pfam" id="PF01467">
    <property type="entry name" value="CTP_transf_like"/>
    <property type="match status" value="1"/>
</dbReference>
<keyword evidence="5" id="KW-0547">Nucleotide-binding</keyword>
<protein>
    <recommendedName>
        <fullName evidence="8">Cytidyltransferase-like domain-containing protein</fullName>
    </recommendedName>
</protein>
<dbReference type="EMBL" id="OU594965">
    <property type="protein sequence ID" value="CAG9286846.1"/>
    <property type="molecule type" value="Genomic_DNA"/>
</dbReference>
<evidence type="ECO:0000256" key="7">
    <source>
        <dbReference type="ARBA" id="ARBA00023027"/>
    </source>
</evidence>
<evidence type="ECO:0000259" key="8">
    <source>
        <dbReference type="Pfam" id="PF01467"/>
    </source>
</evidence>
<organism evidence="9">
    <name type="scientific">Phaeodactylum tricornutum</name>
    <name type="common">Diatom</name>
    <dbReference type="NCBI Taxonomy" id="2850"/>
    <lineage>
        <taxon>Eukaryota</taxon>
        <taxon>Sar</taxon>
        <taxon>Stramenopiles</taxon>
        <taxon>Ochrophyta</taxon>
        <taxon>Bacillariophyta</taxon>
        <taxon>Bacillariophyceae</taxon>
        <taxon>Bacillariophycidae</taxon>
        <taxon>Naviculales</taxon>
        <taxon>Phaeodactylaceae</taxon>
        <taxon>Phaeodactylum</taxon>
    </lineage>
</organism>
<keyword evidence="2" id="KW-0662">Pyridine nucleotide biosynthesis</keyword>
<dbReference type="GO" id="GO:0009435">
    <property type="term" value="P:NAD+ biosynthetic process"/>
    <property type="evidence" value="ECO:0007669"/>
    <property type="project" value="UniProtKB-UniPathway"/>
</dbReference>
<gene>
    <name evidence="9" type="ORF">PTTT1_LOCUS33642</name>
</gene>
<accession>A0A8J9S908</accession>
<comment type="pathway">
    <text evidence="1">Cofactor biosynthesis; NAD(+) biosynthesis.</text>
</comment>
<dbReference type="SUPFAM" id="SSF52374">
    <property type="entry name" value="Nucleotidylyl transferase"/>
    <property type="match status" value="1"/>
</dbReference>
<proteinExistence type="predicted"/>
<evidence type="ECO:0000256" key="1">
    <source>
        <dbReference type="ARBA" id="ARBA00004790"/>
    </source>
</evidence>
<dbReference type="UniPathway" id="UPA00253">
    <property type="reaction ID" value="UER00600"/>
</dbReference>
<dbReference type="PANTHER" id="PTHR39321">
    <property type="entry name" value="NICOTINATE-NUCLEOTIDE ADENYLYLTRANSFERASE-RELATED"/>
    <property type="match status" value="1"/>
</dbReference>
<evidence type="ECO:0000256" key="6">
    <source>
        <dbReference type="ARBA" id="ARBA00022840"/>
    </source>
</evidence>
<dbReference type="CDD" id="cd02165">
    <property type="entry name" value="NMNAT"/>
    <property type="match status" value="1"/>
</dbReference>
<dbReference type="PANTHER" id="PTHR39321:SF3">
    <property type="entry name" value="PHOSPHOPANTETHEINE ADENYLYLTRANSFERASE"/>
    <property type="match status" value="1"/>
</dbReference>
<name>A0A8J9S908_PHATR</name>
<feature type="domain" description="Cytidyltransferase-like" evidence="8">
    <location>
        <begin position="30"/>
        <end position="205"/>
    </location>
</feature>
<evidence type="ECO:0000256" key="4">
    <source>
        <dbReference type="ARBA" id="ARBA00022695"/>
    </source>
</evidence>
<dbReference type="InterPro" id="IPR005248">
    <property type="entry name" value="NadD/NMNAT"/>
</dbReference>
<evidence type="ECO:0000256" key="5">
    <source>
        <dbReference type="ARBA" id="ARBA00022741"/>
    </source>
</evidence>
<dbReference type="OMA" id="HYSHCKE"/>
<evidence type="ECO:0000256" key="2">
    <source>
        <dbReference type="ARBA" id="ARBA00022642"/>
    </source>
</evidence>
<sequence>MEDNLTSLPTNGESLLPTDVPTDRPLSIGVFGGSFNPIHLGHVLLAITTQQTKPVDQVVLVPVYKHAVKRDLLPFDDRVRMCRAAVGSFGQHNRAIVVSTVERRVGASNGAMLRALQQEYPEGTRFWWICGDDFFRWMERPKGLETLAHVSGLIVQRRLHKRANGQLFQEDLDEARVRAKTLQLDIHLDFIYGELPHFSSTLVRQAPGSWRSFLPQAVAAYLDARPHLQEQLLANLQADATAEAAQTVLSGEQPVTAASNTACSTTTTSAAAFKQAGLWVMRGLDMVHMLQYERGMTGLRLSTGTTQKYQQETLEEVQRNTDRVLREILDAHAESDQLVLLPADDDWPEVQALAAELQQVPTWLTRDRATLARRQLVLTATPGVEGWAARYSLVEKFHARLDLLTQSTVRALVEIRANLAVAQAQPTPSRSVPELLRSWCQGKEALGRLRAFVCAGGPDASTLVRESLATRQQLVRVMEAKDRCIARVLILEAGVSTRLAAPDALHRMLSEVTKAEWSLMGCCSYVANQPGSIQLVHQQLASGSAPSDEPFSVQHFFEASSTAIDFLLTFAKALAASACSTL</sequence>
<evidence type="ECO:0000256" key="3">
    <source>
        <dbReference type="ARBA" id="ARBA00022679"/>
    </source>
</evidence>
<keyword evidence="3" id="KW-0808">Transferase</keyword>
<dbReference type="GO" id="GO:0070566">
    <property type="term" value="F:adenylyltransferase activity"/>
    <property type="evidence" value="ECO:0007669"/>
    <property type="project" value="UniProtKB-ARBA"/>
</dbReference>
<evidence type="ECO:0000313" key="9">
    <source>
        <dbReference type="EMBL" id="CAG9286846.1"/>
    </source>
</evidence>
<dbReference type="Gene3D" id="3.40.50.620">
    <property type="entry name" value="HUPs"/>
    <property type="match status" value="1"/>
</dbReference>
<dbReference type="Proteomes" id="UP000836788">
    <property type="component" value="Chromosome 24"/>
</dbReference>
<keyword evidence="6" id="KW-0067">ATP-binding</keyword>
<reference evidence="9" key="1">
    <citation type="submission" date="2022-02" db="EMBL/GenBank/DDBJ databases">
        <authorList>
            <person name="Giguere J D."/>
        </authorList>
    </citation>
    <scope>NUCLEOTIDE SEQUENCE</scope>
    <source>
        <strain evidence="9">CCAP 1055/1</strain>
    </source>
</reference>
<keyword evidence="4" id="KW-0548">Nucleotidyltransferase</keyword>